<evidence type="ECO:0000313" key="2">
    <source>
        <dbReference type="EMBL" id="MBO2008921.1"/>
    </source>
</evidence>
<name>A0ABS3QCE9_9BACT</name>
<dbReference type="RefSeq" id="WP_208174553.1">
    <property type="nucleotide sequence ID" value="NZ_JAGETZ010000003.1"/>
</dbReference>
<protein>
    <submittedName>
        <fullName evidence="2">T9SS type A sorting domain-containing protein</fullName>
    </submittedName>
</protein>
<keyword evidence="3" id="KW-1185">Reference proteome</keyword>
<gene>
    <name evidence="2" type="ORF">J4E00_07645</name>
</gene>
<sequence length="403" mass="40867">MKKLLLALITTLPLAGWSQSLTQADFTGVVVPQYLSSGNNSGSATFSGPRLAIVFRATVSNLTPSTLYRYYVQAATASEFTSSASGAGVLLLIAPGATTAATTYTSVSTGSLSTAGSYATFTTDATGSYTGWFALVNSNNASRFQVPGTVLFPTITLATDATPATVVARRALNQSMTLLSFTSGAGANNGTLLTGSSAATPKNVVFTYDNAAGTGRPLSGAVVESIGAATGTTQTGTNAYTYSTTNGSYTTVVPNTLTTGVRRVEERSIVTGAVLNCNTDADGVWASGATTVNPTGGTTAVVLTATDTPLSAGCATVSATLPNNALPGLTISPNPATDRITVALPTKGAATVALRDLTGRVVMAPAALPGNQQVLLPASLAHGIYLLEVRQGDVTAVRRIEKN</sequence>
<accession>A0ABS3QCE9</accession>
<evidence type="ECO:0000256" key="1">
    <source>
        <dbReference type="SAM" id="SignalP"/>
    </source>
</evidence>
<dbReference type="InterPro" id="IPR026444">
    <property type="entry name" value="Secre_tail"/>
</dbReference>
<reference evidence="2 3" key="1">
    <citation type="submission" date="2021-03" db="EMBL/GenBank/DDBJ databases">
        <authorList>
            <person name="Kim M.K."/>
        </authorList>
    </citation>
    <scope>NUCLEOTIDE SEQUENCE [LARGE SCALE GENOMIC DNA]</scope>
    <source>
        <strain evidence="2 3">BT442</strain>
    </source>
</reference>
<evidence type="ECO:0000313" key="3">
    <source>
        <dbReference type="Proteomes" id="UP000664369"/>
    </source>
</evidence>
<comment type="caution">
    <text evidence="2">The sequence shown here is derived from an EMBL/GenBank/DDBJ whole genome shotgun (WGS) entry which is preliminary data.</text>
</comment>
<dbReference type="Proteomes" id="UP000664369">
    <property type="component" value="Unassembled WGS sequence"/>
</dbReference>
<proteinExistence type="predicted"/>
<feature type="chain" id="PRO_5045599176" evidence="1">
    <location>
        <begin position="24"/>
        <end position="403"/>
    </location>
</feature>
<dbReference type="EMBL" id="JAGETZ010000003">
    <property type="protein sequence ID" value="MBO2008921.1"/>
    <property type="molecule type" value="Genomic_DNA"/>
</dbReference>
<feature type="signal peptide" evidence="1">
    <location>
        <begin position="1"/>
        <end position="23"/>
    </location>
</feature>
<organism evidence="2 3">
    <name type="scientific">Hymenobacter negativus</name>
    <dbReference type="NCBI Taxonomy" id="2795026"/>
    <lineage>
        <taxon>Bacteria</taxon>
        <taxon>Pseudomonadati</taxon>
        <taxon>Bacteroidota</taxon>
        <taxon>Cytophagia</taxon>
        <taxon>Cytophagales</taxon>
        <taxon>Hymenobacteraceae</taxon>
        <taxon>Hymenobacter</taxon>
    </lineage>
</organism>
<keyword evidence="1" id="KW-0732">Signal</keyword>
<dbReference type="NCBIfam" id="TIGR04183">
    <property type="entry name" value="Por_Secre_tail"/>
    <property type="match status" value="1"/>
</dbReference>